<keyword evidence="1" id="KW-0472">Membrane</keyword>
<dbReference type="EMBL" id="MN738981">
    <property type="protein sequence ID" value="QHT33956.1"/>
    <property type="molecule type" value="Genomic_DNA"/>
</dbReference>
<evidence type="ECO:0000313" key="2">
    <source>
        <dbReference type="EMBL" id="QHT33956.1"/>
    </source>
</evidence>
<dbReference type="AlphaFoldDB" id="A0A6C0EXS2"/>
<evidence type="ECO:0000256" key="1">
    <source>
        <dbReference type="SAM" id="Phobius"/>
    </source>
</evidence>
<keyword evidence="1" id="KW-1133">Transmembrane helix</keyword>
<feature type="transmembrane region" description="Helical" evidence="1">
    <location>
        <begin position="163"/>
        <end position="182"/>
    </location>
</feature>
<accession>A0A6C0EXS2</accession>
<protein>
    <submittedName>
        <fullName evidence="2">Uncharacterized protein</fullName>
    </submittedName>
</protein>
<feature type="transmembrane region" description="Helical" evidence="1">
    <location>
        <begin position="6"/>
        <end position="24"/>
    </location>
</feature>
<feature type="transmembrane region" description="Helical" evidence="1">
    <location>
        <begin position="111"/>
        <end position="132"/>
    </location>
</feature>
<sequence>MGNLPIWIWAIFNLLIGIWEIYIFKNRSNLVLEKESLWEKISNGTTSINTFFVDAWAEYTKVDSRYIKQYSPTQYVWGFELSNAVLAIVFILVLFMKNGKTETEIKSKIKWIKYILVLELINCILYFLTLGIEIINDIINNKNDSNSILNNIKQYAAAWKIPVYYLISFIWIIVPLICYYIVCRYSI</sequence>
<proteinExistence type="predicted"/>
<reference evidence="2" key="1">
    <citation type="journal article" date="2020" name="Nature">
        <title>Giant virus diversity and host interactions through global metagenomics.</title>
        <authorList>
            <person name="Schulz F."/>
            <person name="Roux S."/>
            <person name="Paez-Espino D."/>
            <person name="Jungbluth S."/>
            <person name="Walsh D.A."/>
            <person name="Denef V.J."/>
            <person name="McMahon K.D."/>
            <person name="Konstantinidis K.T."/>
            <person name="Eloe-Fadrosh E.A."/>
            <person name="Kyrpides N.C."/>
            <person name="Woyke T."/>
        </authorList>
    </citation>
    <scope>NUCLEOTIDE SEQUENCE</scope>
    <source>
        <strain evidence="2">GVMAG-M-3300009161-52</strain>
    </source>
</reference>
<name>A0A6C0EXS2_9ZZZZ</name>
<organism evidence="2">
    <name type="scientific">viral metagenome</name>
    <dbReference type="NCBI Taxonomy" id="1070528"/>
    <lineage>
        <taxon>unclassified sequences</taxon>
        <taxon>metagenomes</taxon>
        <taxon>organismal metagenomes</taxon>
    </lineage>
</organism>
<feature type="transmembrane region" description="Helical" evidence="1">
    <location>
        <begin position="75"/>
        <end position="96"/>
    </location>
</feature>
<keyword evidence="1" id="KW-0812">Transmembrane</keyword>